<feature type="region of interest" description="Disordered" evidence="1">
    <location>
        <begin position="662"/>
        <end position="693"/>
    </location>
</feature>
<name>A0A2J7ZW17_9CHLO</name>
<feature type="compositionally biased region" description="Low complexity" evidence="1">
    <location>
        <begin position="242"/>
        <end position="255"/>
    </location>
</feature>
<feature type="region of interest" description="Disordered" evidence="1">
    <location>
        <begin position="292"/>
        <end position="316"/>
    </location>
</feature>
<keyword evidence="3" id="KW-1185">Reference proteome</keyword>
<feature type="compositionally biased region" description="Polar residues" evidence="1">
    <location>
        <begin position="111"/>
        <end position="136"/>
    </location>
</feature>
<reference evidence="2 3" key="1">
    <citation type="journal article" date="2017" name="Mol. Biol. Evol.">
        <title>The 4-celled Tetrabaena socialis nuclear genome reveals the essential components for genetic control of cell number at the origin of multicellularity in the volvocine lineage.</title>
        <authorList>
            <person name="Featherston J."/>
            <person name="Arakaki Y."/>
            <person name="Hanschen E.R."/>
            <person name="Ferris P.J."/>
            <person name="Michod R.E."/>
            <person name="Olson B.J.S.C."/>
            <person name="Nozaki H."/>
            <person name="Durand P.M."/>
        </authorList>
    </citation>
    <scope>NUCLEOTIDE SEQUENCE [LARGE SCALE GENOMIC DNA]</scope>
    <source>
        <strain evidence="2 3">NIES-571</strain>
    </source>
</reference>
<feature type="compositionally biased region" description="Low complexity" evidence="1">
    <location>
        <begin position="959"/>
        <end position="970"/>
    </location>
</feature>
<evidence type="ECO:0000256" key="1">
    <source>
        <dbReference type="SAM" id="MobiDB-lite"/>
    </source>
</evidence>
<dbReference type="Proteomes" id="UP000236333">
    <property type="component" value="Unassembled WGS sequence"/>
</dbReference>
<proteinExistence type="predicted"/>
<dbReference type="OrthoDB" id="542512at2759"/>
<feature type="region of interest" description="Disordered" evidence="1">
    <location>
        <begin position="1092"/>
        <end position="1112"/>
    </location>
</feature>
<feature type="region of interest" description="Disordered" evidence="1">
    <location>
        <begin position="87"/>
        <end position="205"/>
    </location>
</feature>
<sequence length="1196" mass="120727">MAQQGQQAPVFNALKPTTAASFGKENNFAGSQGTAPLAAPPKLSDFSHLQAAGPRRHVSQRYALQPNLNVSRPVLLNSTGVTGLLGPSALPAAGPSQQAQQQPALRERPSAPSSPTARGLQSANPNFLPTSISTRLPTPVRINSVPGGCAQPTSSGGGTSLVLPKPPTPTRSASMGGAPSSNQFGPGSACSSPTVSSSSGFNAHQQAPPIALIRAPPQQFLRGPQPMPWAAGHSYHHHHHQPAATAASAARTAAAPSQERSILASVQLSQQQQRSASAGGAFSTATGLLAAASHAAPRKMEQHQHQPHAPQPSSALEPHLSVAPINAVSSIQAALNQAMHAALQRKPEAYGTLDNFELFFDSVMHPGAPGKLDGPLPQELPDEVRYGSDWYKHARGWNAQNKPQAAYVPVLGAAAAAGSEPLPLTPPADVASLAGEAEQQPPGTPTWAVADEQQMSATCRRALDIANHGLPRVLTPAASSRSVSTVALASLPASAAPSILALHQQHQQQQAARAALLEDTAESKPRTAAAGAPSAVARNAAALTTALEALARGHAAAGTDGAHQSQQQQQLQEDLPTSAAASCSASPMPAAAPAAAPDALAPAPAATAVCATPQRAHALAIGAADLARAAAVMAVINGHETPVVPTAAKASLSEMLSPTPTRCCGGAGGHEPPSAATTPGPLTPGGAASTAPHTAANTPIAAATPGTAVREDPSSPSHQAPLPLVGADAPQHASSLVQQEQQHLLGAAATAGAIAAEPAAFDVTLPAPPVRSREPAPAASAATSLPVVSTAAATAAVWDPAFPPLSAAAAKQPVAGRRGVPSPVTLMQAAPRELPTPNPACLSSAVVAGPSGAPALAAAVAVMTGPNAAAARAMRSDPAGPSTSTAQPQADPLRDIVVGIEKLSLLKTNILAEDRAVDVNSITQMIQLKQAVDAMLARTRSAADAVVAAVAAAPPQPPQLAAAAADQQQQSETPKKLSRSASLGAFIKSVFSPRGSATKAAPAAAQQAAPAVKAATRAFGTNVTAAVNNAAAQAQPASPAVQQWQHAGASGVMAARPASASALPRQAASPSTLDKGRYAALNQRAAARLAAAASEPAGAQQASPAPAAQQRGDVWRRYEERVAVHRTQLDATKSQLDEAVRKLSGMQAEFDELLLCLGMESAKNKALCDALMAAGIDPEPILAAIEEQWMSDNGSE</sequence>
<feature type="region of interest" description="Disordered" evidence="1">
    <location>
        <begin position="706"/>
        <end position="740"/>
    </location>
</feature>
<feature type="compositionally biased region" description="Low complexity" evidence="1">
    <location>
        <begin position="188"/>
        <end position="199"/>
    </location>
</feature>
<organism evidence="2 3">
    <name type="scientific">Tetrabaena socialis</name>
    <dbReference type="NCBI Taxonomy" id="47790"/>
    <lineage>
        <taxon>Eukaryota</taxon>
        <taxon>Viridiplantae</taxon>
        <taxon>Chlorophyta</taxon>
        <taxon>core chlorophytes</taxon>
        <taxon>Chlorophyceae</taxon>
        <taxon>CS clade</taxon>
        <taxon>Chlamydomonadales</taxon>
        <taxon>Tetrabaenaceae</taxon>
        <taxon>Tetrabaena</taxon>
    </lineage>
</organism>
<feature type="region of interest" description="Disordered" evidence="1">
    <location>
        <begin position="219"/>
        <end position="258"/>
    </location>
</feature>
<protein>
    <submittedName>
        <fullName evidence="2">Uncharacterized protein</fullName>
    </submittedName>
</protein>
<gene>
    <name evidence="2" type="ORF">TSOC_009376</name>
</gene>
<feature type="region of interest" description="Disordered" evidence="1">
    <location>
        <begin position="959"/>
        <end position="979"/>
    </location>
</feature>
<dbReference type="EMBL" id="PGGS01000387">
    <property type="protein sequence ID" value="PNH04455.1"/>
    <property type="molecule type" value="Genomic_DNA"/>
</dbReference>
<evidence type="ECO:0000313" key="3">
    <source>
        <dbReference type="Proteomes" id="UP000236333"/>
    </source>
</evidence>
<evidence type="ECO:0000313" key="2">
    <source>
        <dbReference type="EMBL" id="PNH04455.1"/>
    </source>
</evidence>
<feature type="region of interest" description="Disordered" evidence="1">
    <location>
        <begin position="22"/>
        <end position="54"/>
    </location>
</feature>
<feature type="region of interest" description="Disordered" evidence="1">
    <location>
        <begin position="511"/>
        <end position="534"/>
    </location>
</feature>
<feature type="compositionally biased region" description="Low complexity" evidence="1">
    <location>
        <begin position="87"/>
        <end position="104"/>
    </location>
</feature>
<accession>A0A2J7ZW17</accession>
<comment type="caution">
    <text evidence="2">The sequence shown here is derived from an EMBL/GenBank/DDBJ whole genome shotgun (WGS) entry which is preliminary data.</text>
</comment>
<dbReference type="AlphaFoldDB" id="A0A2J7ZW17"/>
<feature type="region of interest" description="Disordered" evidence="1">
    <location>
        <begin position="554"/>
        <end position="592"/>
    </location>
</feature>